<dbReference type="InterPro" id="IPR000182">
    <property type="entry name" value="GNAT_dom"/>
</dbReference>
<evidence type="ECO:0000259" key="1">
    <source>
        <dbReference type="PROSITE" id="PS51186"/>
    </source>
</evidence>
<name>A0ABS6SQ18_9SPHN</name>
<dbReference type="PROSITE" id="PS51186">
    <property type="entry name" value="GNAT"/>
    <property type="match status" value="1"/>
</dbReference>
<dbReference type="InterPro" id="IPR052564">
    <property type="entry name" value="N-acetyltrans/Recomb-assoc"/>
</dbReference>
<comment type="caution">
    <text evidence="2">The sequence shown here is derived from an EMBL/GenBank/DDBJ whole genome shotgun (WGS) entry which is preliminary data.</text>
</comment>
<organism evidence="2 3">
    <name type="scientific">Erythrobacter ani</name>
    <dbReference type="NCBI Taxonomy" id="2827235"/>
    <lineage>
        <taxon>Bacteria</taxon>
        <taxon>Pseudomonadati</taxon>
        <taxon>Pseudomonadota</taxon>
        <taxon>Alphaproteobacteria</taxon>
        <taxon>Sphingomonadales</taxon>
        <taxon>Erythrobacteraceae</taxon>
        <taxon>Erythrobacter/Porphyrobacter group</taxon>
        <taxon>Erythrobacter</taxon>
    </lineage>
</organism>
<evidence type="ECO:0000313" key="3">
    <source>
        <dbReference type="Proteomes" id="UP000699975"/>
    </source>
</evidence>
<proteinExistence type="predicted"/>
<keyword evidence="2" id="KW-0808">Transferase</keyword>
<dbReference type="Proteomes" id="UP000699975">
    <property type="component" value="Unassembled WGS sequence"/>
</dbReference>
<keyword evidence="2" id="KW-0012">Acyltransferase</keyword>
<reference evidence="2 3" key="1">
    <citation type="submission" date="2021-04" db="EMBL/GenBank/DDBJ databases">
        <authorList>
            <person name="Pira H."/>
            <person name="Risdian C."/>
            <person name="Wink J."/>
        </authorList>
    </citation>
    <scope>NUCLEOTIDE SEQUENCE [LARGE SCALE GENOMIC DNA]</scope>
    <source>
        <strain evidence="2 3">WH131</strain>
    </source>
</reference>
<dbReference type="GO" id="GO:0016746">
    <property type="term" value="F:acyltransferase activity"/>
    <property type="evidence" value="ECO:0007669"/>
    <property type="project" value="UniProtKB-KW"/>
</dbReference>
<dbReference type="Pfam" id="PF13673">
    <property type="entry name" value="Acetyltransf_10"/>
    <property type="match status" value="1"/>
</dbReference>
<keyword evidence="3" id="KW-1185">Reference proteome</keyword>
<dbReference type="PANTHER" id="PTHR43451:SF1">
    <property type="entry name" value="ACETYLTRANSFERASE"/>
    <property type="match status" value="1"/>
</dbReference>
<accession>A0ABS6SQ18</accession>
<dbReference type="RefSeq" id="WP_218317783.1">
    <property type="nucleotide sequence ID" value="NZ_JAGSPB010000003.1"/>
</dbReference>
<dbReference type="EC" id="2.3.1.-" evidence="2"/>
<evidence type="ECO:0000313" key="2">
    <source>
        <dbReference type="EMBL" id="MBV7267146.1"/>
    </source>
</evidence>
<dbReference type="PANTHER" id="PTHR43451">
    <property type="entry name" value="ACETYLTRANSFERASE (GNAT) FAMILY PROTEIN"/>
    <property type="match status" value="1"/>
</dbReference>
<protein>
    <submittedName>
        <fullName evidence="2">GNAT family N-acetyltransferase</fullName>
        <ecNumber evidence="2">2.3.1.-</ecNumber>
    </submittedName>
</protein>
<sequence>MAYSIRPFVTEDAPALTDLTVAAIRNVGQHRYSPAQVEAWAARHPGPQRFLARAKAGAWINVAVDASGAPVAYALLEPDGHLDMLYCHPAHTRKGLADKLLADCEVKARSIGITRLFTEASELACPAFERAGYAILHRRDFEIAHGNHAVAIHNYAMEKLLD</sequence>
<dbReference type="EMBL" id="JAGSPB010000003">
    <property type="protein sequence ID" value="MBV7267146.1"/>
    <property type="molecule type" value="Genomic_DNA"/>
</dbReference>
<feature type="domain" description="N-acetyltransferase" evidence="1">
    <location>
        <begin position="3"/>
        <end position="162"/>
    </location>
</feature>
<gene>
    <name evidence="2" type="ORF">KCG45_13220</name>
</gene>
<dbReference type="CDD" id="cd04301">
    <property type="entry name" value="NAT_SF"/>
    <property type="match status" value="1"/>
</dbReference>